<feature type="domain" description="HTH tetR-type" evidence="3">
    <location>
        <begin position="2"/>
        <end position="62"/>
    </location>
</feature>
<dbReference type="PANTHER" id="PTHR30055">
    <property type="entry name" value="HTH-TYPE TRANSCRIPTIONAL REGULATOR RUTR"/>
    <property type="match status" value="1"/>
</dbReference>
<dbReference type="Pfam" id="PF00440">
    <property type="entry name" value="TetR_N"/>
    <property type="match status" value="1"/>
</dbReference>
<gene>
    <name evidence="4" type="ORF">ARMA_1181</name>
    <name evidence="5" type="ORF">SE16_08800</name>
</gene>
<organism evidence="4 6">
    <name type="scientific">Ardenticatena maritima</name>
    <dbReference type="NCBI Taxonomy" id="872965"/>
    <lineage>
        <taxon>Bacteria</taxon>
        <taxon>Bacillati</taxon>
        <taxon>Chloroflexota</taxon>
        <taxon>Ardenticatenia</taxon>
        <taxon>Ardenticatenales</taxon>
        <taxon>Ardenticatenaceae</taxon>
        <taxon>Ardenticatena</taxon>
    </lineage>
</organism>
<evidence type="ECO:0000256" key="2">
    <source>
        <dbReference type="PROSITE-ProRule" id="PRU00335"/>
    </source>
</evidence>
<protein>
    <recommendedName>
        <fullName evidence="3">HTH tetR-type domain-containing protein</fullName>
    </recommendedName>
</protein>
<dbReference type="PANTHER" id="PTHR30055:SF207">
    <property type="entry name" value="HTH-TYPE TRANSCRIPTIONAL REPRESSOR FATR"/>
    <property type="match status" value="1"/>
</dbReference>
<dbReference type="EMBL" id="BBZA01000078">
    <property type="protein sequence ID" value="GAP62758.1"/>
    <property type="molecule type" value="Genomic_DNA"/>
</dbReference>
<evidence type="ECO:0000313" key="7">
    <source>
        <dbReference type="Proteomes" id="UP000050502"/>
    </source>
</evidence>
<accession>A0A0N0RFG6</accession>
<dbReference type="InterPro" id="IPR009057">
    <property type="entry name" value="Homeodomain-like_sf"/>
</dbReference>
<keyword evidence="1 2" id="KW-0238">DNA-binding</keyword>
<dbReference type="InterPro" id="IPR054422">
    <property type="entry name" value="TetR-like_HI_0893_C"/>
</dbReference>
<evidence type="ECO:0000259" key="3">
    <source>
        <dbReference type="PROSITE" id="PS50977"/>
    </source>
</evidence>
<dbReference type="PROSITE" id="PS01081">
    <property type="entry name" value="HTH_TETR_1"/>
    <property type="match status" value="1"/>
</dbReference>
<dbReference type="Proteomes" id="UP000050502">
    <property type="component" value="Unassembled WGS sequence"/>
</dbReference>
<dbReference type="GO" id="GO:0000976">
    <property type="term" value="F:transcription cis-regulatory region binding"/>
    <property type="evidence" value="ECO:0007669"/>
    <property type="project" value="TreeGrafter"/>
</dbReference>
<evidence type="ECO:0000256" key="1">
    <source>
        <dbReference type="ARBA" id="ARBA00023125"/>
    </source>
</evidence>
<dbReference type="InterPro" id="IPR036271">
    <property type="entry name" value="Tet_transcr_reg_TetR-rel_C_sf"/>
</dbReference>
<dbReference type="SUPFAM" id="SSF46689">
    <property type="entry name" value="Homeodomain-like"/>
    <property type="match status" value="1"/>
</dbReference>
<dbReference type="SUPFAM" id="SSF48498">
    <property type="entry name" value="Tetracyclin repressor-like, C-terminal domain"/>
    <property type="match status" value="1"/>
</dbReference>
<dbReference type="EMBL" id="LGKN01000005">
    <property type="protein sequence ID" value="KPL87695.1"/>
    <property type="molecule type" value="Genomic_DNA"/>
</dbReference>
<reference evidence="4 6" key="1">
    <citation type="journal article" date="2015" name="Genome Announc.">
        <title>Draft Genome Sequence of a Heterotrophic Facultative Anaerobic Thermophilic Bacterium, Ardenticatena maritima Strain 110ST.</title>
        <authorList>
            <person name="Kawaichi S."/>
            <person name="Yoshida T."/>
            <person name="Sako Y."/>
            <person name="Nakamura R."/>
        </authorList>
    </citation>
    <scope>NUCLEOTIDE SEQUENCE [LARGE SCALE GENOMIC DNA]</scope>
    <source>
        <strain evidence="4 6">110S</strain>
    </source>
</reference>
<keyword evidence="6" id="KW-1185">Reference proteome</keyword>
<evidence type="ECO:0000313" key="6">
    <source>
        <dbReference type="Proteomes" id="UP000037784"/>
    </source>
</evidence>
<proteinExistence type="predicted"/>
<feature type="DNA-binding region" description="H-T-H motif" evidence="2">
    <location>
        <begin position="25"/>
        <end position="44"/>
    </location>
</feature>
<dbReference type="Pfam" id="PF22604">
    <property type="entry name" value="TetR_HI_0893_C"/>
    <property type="match status" value="1"/>
</dbReference>
<name>A0A0N0RFG6_9CHLR</name>
<dbReference type="Proteomes" id="UP000037784">
    <property type="component" value="Unassembled WGS sequence"/>
</dbReference>
<dbReference type="RefSeq" id="WP_054492666.1">
    <property type="nucleotide sequence ID" value="NZ_BBZA01000078.1"/>
</dbReference>
<dbReference type="Gene3D" id="1.10.357.10">
    <property type="entry name" value="Tetracycline Repressor, domain 2"/>
    <property type="match status" value="1"/>
</dbReference>
<evidence type="ECO:0000313" key="5">
    <source>
        <dbReference type="EMBL" id="KPL87695.1"/>
    </source>
</evidence>
<sequence>MSDKRNAILQATLKLVSQYGFHGTSMAKIAAEAGVSAGIIYHYFASKDDVMNALYRDIKQRLADTFQREFDAGQPLEKRVRQALSILMRYYLTHPLEAAFVEQYTRSPYYTPAIEAETRHLYDPILRTFEEAQAANLLKPLPPVVMQAFTLDVATGLAQRCAAGFLTLDDAAIAHIVEAAWDAVRRPPSPTAEEASR</sequence>
<reference evidence="5 7" key="2">
    <citation type="submission" date="2015-07" db="EMBL/GenBank/DDBJ databases">
        <title>Whole genome sequence of Ardenticatena maritima DSM 23922.</title>
        <authorList>
            <person name="Hemp J."/>
            <person name="Ward L.M."/>
            <person name="Pace L.A."/>
            <person name="Fischer W.W."/>
        </authorList>
    </citation>
    <scope>NUCLEOTIDE SEQUENCE [LARGE SCALE GENOMIC DNA]</scope>
    <source>
        <strain evidence="5 7">110S</strain>
    </source>
</reference>
<dbReference type="AlphaFoldDB" id="A0A0N0RFG6"/>
<dbReference type="PRINTS" id="PR00455">
    <property type="entry name" value="HTHTETR"/>
</dbReference>
<dbReference type="InterPro" id="IPR023772">
    <property type="entry name" value="DNA-bd_HTH_TetR-type_CS"/>
</dbReference>
<dbReference type="GO" id="GO:0003700">
    <property type="term" value="F:DNA-binding transcription factor activity"/>
    <property type="evidence" value="ECO:0007669"/>
    <property type="project" value="TreeGrafter"/>
</dbReference>
<dbReference type="InParanoid" id="A0A0N0RFG6"/>
<dbReference type="PROSITE" id="PS50977">
    <property type="entry name" value="HTH_TETR_2"/>
    <property type="match status" value="1"/>
</dbReference>
<dbReference type="InterPro" id="IPR001647">
    <property type="entry name" value="HTH_TetR"/>
</dbReference>
<comment type="caution">
    <text evidence="4">The sequence shown here is derived from an EMBL/GenBank/DDBJ whole genome shotgun (WGS) entry which is preliminary data.</text>
</comment>
<evidence type="ECO:0000313" key="4">
    <source>
        <dbReference type="EMBL" id="GAP62758.1"/>
    </source>
</evidence>
<dbReference type="STRING" id="872965.SE16_08800"/>
<reference evidence="6" key="3">
    <citation type="submission" date="2015-08" db="EMBL/GenBank/DDBJ databases">
        <title>Draft Genome Sequence of a Heterotrophic Facultative Anaerobic Bacterium Ardenticatena maritima Strain 110S.</title>
        <authorList>
            <person name="Kawaichi S."/>
            <person name="Yoshida T."/>
            <person name="Sako Y."/>
            <person name="Nakamura R."/>
        </authorList>
    </citation>
    <scope>NUCLEOTIDE SEQUENCE [LARGE SCALE GENOMIC DNA]</scope>
    <source>
        <strain evidence="6">110S</strain>
    </source>
</reference>
<dbReference type="InterPro" id="IPR050109">
    <property type="entry name" value="HTH-type_TetR-like_transc_reg"/>
</dbReference>
<dbReference type="FunCoup" id="A0A0N0RFG6">
    <property type="interactions" value="16"/>
</dbReference>
<dbReference type="OrthoDB" id="9814200at2"/>